<reference evidence="1 2" key="1">
    <citation type="journal article" date="2012" name="J. Bacteriol.">
        <title>Draft genome sequence of the nitrophenol-degrading actinomycete Rhodococcus imtechensis RKJ300.</title>
        <authorList>
            <person name="Vikram S."/>
            <person name="Kumar S."/>
            <person name="Subramanian S."/>
            <person name="Raghava G.P."/>
        </authorList>
    </citation>
    <scope>NUCLEOTIDE SEQUENCE [LARGE SCALE GENOMIC DNA]</scope>
    <source>
        <strain evidence="1 2">RKJ300</strain>
    </source>
</reference>
<dbReference type="EMBL" id="AJJH01000084">
    <property type="protein sequence ID" value="EID79134.1"/>
    <property type="molecule type" value="Genomic_DNA"/>
</dbReference>
<evidence type="ECO:0000313" key="2">
    <source>
        <dbReference type="Proteomes" id="UP000006447"/>
    </source>
</evidence>
<protein>
    <submittedName>
        <fullName evidence="1">Uncharacterized protein</fullName>
    </submittedName>
</protein>
<dbReference type="Proteomes" id="UP000006447">
    <property type="component" value="Unassembled WGS sequence"/>
</dbReference>
<comment type="caution">
    <text evidence="1">The sequence shown here is derived from an EMBL/GenBank/DDBJ whole genome shotgun (WGS) entry which is preliminary data.</text>
</comment>
<evidence type="ECO:0000313" key="1">
    <source>
        <dbReference type="EMBL" id="EID79134.1"/>
    </source>
</evidence>
<accession>I0WRW8</accession>
<organism evidence="1 2">
    <name type="scientific">Rhodococcus opacus RKJ300 = JCM 13270</name>
    <dbReference type="NCBI Taxonomy" id="1165867"/>
    <lineage>
        <taxon>Bacteria</taxon>
        <taxon>Bacillati</taxon>
        <taxon>Actinomycetota</taxon>
        <taxon>Actinomycetes</taxon>
        <taxon>Mycobacteriales</taxon>
        <taxon>Nocardiaceae</taxon>
        <taxon>Rhodococcus</taxon>
    </lineage>
</organism>
<sequence>MPRAPNSKQLRESKPLLGLVYRRREASHPSDLSVEAVAVVGIGAIVESHRNLRGSVPFQSHGLREH</sequence>
<dbReference type="AlphaFoldDB" id="I0WRW8"/>
<name>I0WRW8_RHOOP</name>
<proteinExistence type="predicted"/>
<gene>
    <name evidence="1" type="ORF">W59_14921</name>
</gene>